<dbReference type="EMBL" id="JABSTU010000006">
    <property type="protein sequence ID" value="KAH8028841.1"/>
    <property type="molecule type" value="Genomic_DNA"/>
</dbReference>
<feature type="compositionally biased region" description="Acidic residues" evidence="1">
    <location>
        <begin position="120"/>
        <end position="152"/>
    </location>
</feature>
<keyword evidence="2" id="KW-0472">Membrane</keyword>
<sequence>MTDEEETPLQEKPGRSKKAYVIAAVVVLLVLGCGAAATYYSLGGSGGSDDVVVVHGGTEGCRCVHLGNEQGGNICVCPERTKPEAEVSQAIATGLVQNMASRRKRGLREDEILQLVFDSDAESDICDDEDVSLDDEEDQSDESSSDEEEEENQCAAGDPLDTLPPSSKARKMEEWQ</sequence>
<accession>A0A9J6E474</accession>
<dbReference type="VEuPathDB" id="VectorBase:LOC119165076"/>
<keyword evidence="2" id="KW-0812">Transmembrane</keyword>
<evidence type="ECO:0000256" key="1">
    <source>
        <dbReference type="SAM" id="MobiDB-lite"/>
    </source>
</evidence>
<keyword evidence="4" id="KW-1185">Reference proteome</keyword>
<gene>
    <name evidence="3" type="ORF">HPB51_019930</name>
</gene>
<evidence type="ECO:0000256" key="2">
    <source>
        <dbReference type="SAM" id="Phobius"/>
    </source>
</evidence>
<evidence type="ECO:0000313" key="3">
    <source>
        <dbReference type="EMBL" id="KAH8028841.1"/>
    </source>
</evidence>
<feature type="transmembrane region" description="Helical" evidence="2">
    <location>
        <begin position="20"/>
        <end position="42"/>
    </location>
</feature>
<keyword evidence="2" id="KW-1133">Transmembrane helix</keyword>
<protein>
    <submittedName>
        <fullName evidence="3">Uncharacterized protein</fullName>
    </submittedName>
</protein>
<organism evidence="3 4">
    <name type="scientific">Rhipicephalus microplus</name>
    <name type="common">Cattle tick</name>
    <name type="synonym">Boophilus microplus</name>
    <dbReference type="NCBI Taxonomy" id="6941"/>
    <lineage>
        <taxon>Eukaryota</taxon>
        <taxon>Metazoa</taxon>
        <taxon>Ecdysozoa</taxon>
        <taxon>Arthropoda</taxon>
        <taxon>Chelicerata</taxon>
        <taxon>Arachnida</taxon>
        <taxon>Acari</taxon>
        <taxon>Parasitiformes</taxon>
        <taxon>Ixodida</taxon>
        <taxon>Ixodoidea</taxon>
        <taxon>Ixodidae</taxon>
        <taxon>Rhipicephalinae</taxon>
        <taxon>Rhipicephalus</taxon>
        <taxon>Boophilus</taxon>
    </lineage>
</organism>
<comment type="caution">
    <text evidence="3">The sequence shown here is derived from an EMBL/GenBank/DDBJ whole genome shotgun (WGS) entry which is preliminary data.</text>
</comment>
<dbReference type="AlphaFoldDB" id="A0A9J6E474"/>
<reference evidence="3" key="2">
    <citation type="submission" date="2021-09" db="EMBL/GenBank/DDBJ databases">
        <authorList>
            <person name="Jia N."/>
            <person name="Wang J."/>
            <person name="Shi W."/>
            <person name="Du L."/>
            <person name="Sun Y."/>
            <person name="Zhan W."/>
            <person name="Jiang J."/>
            <person name="Wang Q."/>
            <person name="Zhang B."/>
            <person name="Ji P."/>
            <person name="Sakyi L.B."/>
            <person name="Cui X."/>
            <person name="Yuan T."/>
            <person name="Jiang B."/>
            <person name="Yang W."/>
            <person name="Lam T.T.-Y."/>
            <person name="Chang Q."/>
            <person name="Ding S."/>
            <person name="Wang X."/>
            <person name="Zhu J."/>
            <person name="Ruan X."/>
            <person name="Zhao L."/>
            <person name="Wei J."/>
            <person name="Que T."/>
            <person name="Du C."/>
            <person name="Cheng J."/>
            <person name="Dai P."/>
            <person name="Han X."/>
            <person name="Huang E."/>
            <person name="Gao Y."/>
            <person name="Liu J."/>
            <person name="Shao H."/>
            <person name="Ye R."/>
            <person name="Li L."/>
            <person name="Wei W."/>
            <person name="Wang X."/>
            <person name="Wang C."/>
            <person name="Huo Q."/>
            <person name="Li W."/>
            <person name="Guo W."/>
            <person name="Chen H."/>
            <person name="Chen S."/>
            <person name="Zhou L."/>
            <person name="Zhou L."/>
            <person name="Ni X."/>
            <person name="Tian J."/>
            <person name="Zhou Y."/>
            <person name="Sheng Y."/>
            <person name="Liu T."/>
            <person name="Pan Y."/>
            <person name="Xia L."/>
            <person name="Li J."/>
            <person name="Zhao F."/>
            <person name="Cao W."/>
        </authorList>
    </citation>
    <scope>NUCLEOTIDE SEQUENCE</scope>
    <source>
        <strain evidence="3">Rmic-2018</strain>
        <tissue evidence="3">Larvae</tissue>
    </source>
</reference>
<dbReference type="Proteomes" id="UP000821866">
    <property type="component" value="Chromosome 4"/>
</dbReference>
<proteinExistence type="predicted"/>
<feature type="region of interest" description="Disordered" evidence="1">
    <location>
        <begin position="120"/>
        <end position="176"/>
    </location>
</feature>
<name>A0A9J6E474_RHIMP</name>
<evidence type="ECO:0000313" key="4">
    <source>
        <dbReference type="Proteomes" id="UP000821866"/>
    </source>
</evidence>
<reference evidence="3" key="1">
    <citation type="journal article" date="2020" name="Cell">
        <title>Large-Scale Comparative Analyses of Tick Genomes Elucidate Their Genetic Diversity and Vector Capacities.</title>
        <authorList>
            <consortium name="Tick Genome and Microbiome Consortium (TIGMIC)"/>
            <person name="Jia N."/>
            <person name="Wang J."/>
            <person name="Shi W."/>
            <person name="Du L."/>
            <person name="Sun Y."/>
            <person name="Zhan W."/>
            <person name="Jiang J.F."/>
            <person name="Wang Q."/>
            <person name="Zhang B."/>
            <person name="Ji P."/>
            <person name="Bell-Sakyi L."/>
            <person name="Cui X.M."/>
            <person name="Yuan T.T."/>
            <person name="Jiang B.G."/>
            <person name="Yang W.F."/>
            <person name="Lam T.T."/>
            <person name="Chang Q.C."/>
            <person name="Ding S.J."/>
            <person name="Wang X.J."/>
            <person name="Zhu J.G."/>
            <person name="Ruan X.D."/>
            <person name="Zhao L."/>
            <person name="Wei J.T."/>
            <person name="Ye R.Z."/>
            <person name="Que T.C."/>
            <person name="Du C.H."/>
            <person name="Zhou Y.H."/>
            <person name="Cheng J.X."/>
            <person name="Dai P.F."/>
            <person name="Guo W.B."/>
            <person name="Han X.H."/>
            <person name="Huang E.J."/>
            <person name="Li L.F."/>
            <person name="Wei W."/>
            <person name="Gao Y.C."/>
            <person name="Liu J.Z."/>
            <person name="Shao H.Z."/>
            <person name="Wang X."/>
            <person name="Wang C.C."/>
            <person name="Yang T.C."/>
            <person name="Huo Q.B."/>
            <person name="Li W."/>
            <person name="Chen H.Y."/>
            <person name="Chen S.E."/>
            <person name="Zhou L.G."/>
            <person name="Ni X.B."/>
            <person name="Tian J.H."/>
            <person name="Sheng Y."/>
            <person name="Liu T."/>
            <person name="Pan Y.S."/>
            <person name="Xia L.Y."/>
            <person name="Li J."/>
            <person name="Zhao F."/>
            <person name="Cao W.C."/>
        </authorList>
    </citation>
    <scope>NUCLEOTIDE SEQUENCE</scope>
    <source>
        <strain evidence="3">Rmic-2018</strain>
    </source>
</reference>